<organism evidence="1 2">
    <name type="scientific">Candidatus Entotheonella gemina</name>
    <dbReference type="NCBI Taxonomy" id="1429439"/>
    <lineage>
        <taxon>Bacteria</taxon>
        <taxon>Pseudomonadati</taxon>
        <taxon>Nitrospinota/Tectimicrobiota group</taxon>
        <taxon>Candidatus Tectimicrobiota</taxon>
        <taxon>Candidatus Entotheonellia</taxon>
        <taxon>Candidatus Entotheonellales</taxon>
        <taxon>Candidatus Entotheonellaceae</taxon>
        <taxon>Candidatus Entotheonella</taxon>
    </lineage>
</organism>
<dbReference type="Proteomes" id="UP000019140">
    <property type="component" value="Unassembled WGS sequence"/>
</dbReference>
<keyword evidence="2" id="KW-1185">Reference proteome</keyword>
<gene>
    <name evidence="1" type="ORF">ETSY2_10530</name>
</gene>
<dbReference type="PATRIC" id="fig|1429439.4.peg.1805"/>
<dbReference type="EMBL" id="AZHX01000427">
    <property type="protein sequence ID" value="ETX07550.1"/>
    <property type="molecule type" value="Genomic_DNA"/>
</dbReference>
<comment type="caution">
    <text evidence="1">The sequence shown here is derived from an EMBL/GenBank/DDBJ whole genome shotgun (WGS) entry which is preliminary data.</text>
</comment>
<dbReference type="AlphaFoldDB" id="W4MBI3"/>
<protein>
    <submittedName>
        <fullName evidence="1">Uncharacterized protein</fullName>
    </submittedName>
</protein>
<sequence>MKYRSVYGLTHPLAQLLQHQFAACWTEAAPDVLVPVPLHRRRLWQREFD</sequence>
<name>W4MBI3_9BACT</name>
<dbReference type="HOGENOM" id="CLU_3133562_0_0_7"/>
<evidence type="ECO:0000313" key="2">
    <source>
        <dbReference type="Proteomes" id="UP000019140"/>
    </source>
</evidence>
<evidence type="ECO:0000313" key="1">
    <source>
        <dbReference type="EMBL" id="ETX07550.1"/>
    </source>
</evidence>
<reference evidence="1 2" key="1">
    <citation type="journal article" date="2014" name="Nature">
        <title>An environmental bacterial taxon with a large and distinct metabolic repertoire.</title>
        <authorList>
            <person name="Wilson M.C."/>
            <person name="Mori T."/>
            <person name="Ruckert C."/>
            <person name="Uria A.R."/>
            <person name="Helf M.J."/>
            <person name="Takada K."/>
            <person name="Gernert C."/>
            <person name="Steffens U.A."/>
            <person name="Heycke N."/>
            <person name="Schmitt S."/>
            <person name="Rinke C."/>
            <person name="Helfrich E.J."/>
            <person name="Brachmann A.O."/>
            <person name="Gurgui C."/>
            <person name="Wakimoto T."/>
            <person name="Kracht M."/>
            <person name="Crusemann M."/>
            <person name="Hentschel U."/>
            <person name="Abe I."/>
            <person name="Matsunaga S."/>
            <person name="Kalinowski J."/>
            <person name="Takeyama H."/>
            <person name="Piel J."/>
        </authorList>
    </citation>
    <scope>NUCLEOTIDE SEQUENCE [LARGE SCALE GENOMIC DNA]</scope>
    <source>
        <strain evidence="2">TSY2</strain>
    </source>
</reference>
<accession>W4MBI3</accession>
<proteinExistence type="predicted"/>